<dbReference type="EMBL" id="DAKRPA010000140">
    <property type="protein sequence ID" value="DAZ97281.1"/>
    <property type="molecule type" value="Genomic_DNA"/>
</dbReference>
<feature type="region of interest" description="Disordered" evidence="1">
    <location>
        <begin position="84"/>
        <end position="107"/>
    </location>
</feature>
<evidence type="ECO:0000313" key="3">
    <source>
        <dbReference type="EMBL" id="DAZ97281.1"/>
    </source>
</evidence>
<sequence>MGGDIVKFSRELTHTLRLEVGLVVDIPFWKNCSPDFVPQIVLSLAVRVYLPDDHAIRKGEVGDEMFMINCGICLVLDPVPVSDEGSADSGLSSHLTDNKMDSEEEEDERAQMGHELKVMSRFGSHWSVREDREGVEPHSSTCNLRRKVRSPSSRFPGFQALICRYAKDRKIVLINMLKNCVDKKEIPFPWEQICDVVVLQHRASFGQNGSREDVERSFDSSEAATASVERINVDLIDESIKYGFQGFNKPLKDQRPSTALRRRVSRFQQTSAQPLNHAKSWQIV</sequence>
<dbReference type="InterPro" id="IPR000595">
    <property type="entry name" value="cNMP-bd_dom"/>
</dbReference>
<keyword evidence="4" id="KW-1185">Reference proteome</keyword>
<protein>
    <recommendedName>
        <fullName evidence="2">Cyclic nucleotide-binding domain-containing protein</fullName>
    </recommendedName>
</protein>
<comment type="caution">
    <text evidence="3">The sequence shown here is derived from an EMBL/GenBank/DDBJ whole genome shotgun (WGS) entry which is preliminary data.</text>
</comment>
<dbReference type="Gene3D" id="2.60.120.10">
    <property type="entry name" value="Jelly Rolls"/>
    <property type="match status" value="1"/>
</dbReference>
<dbReference type="InterPro" id="IPR018490">
    <property type="entry name" value="cNMP-bd_dom_sf"/>
</dbReference>
<dbReference type="AlphaFoldDB" id="A0AAV2YVE0"/>
<reference evidence="3" key="2">
    <citation type="journal article" date="2023" name="Microbiol Resour">
        <title>Decontamination and Annotation of the Draft Genome Sequence of the Oomycete Lagenidium giganteum ARSEF 373.</title>
        <authorList>
            <person name="Morgan W.R."/>
            <person name="Tartar A."/>
        </authorList>
    </citation>
    <scope>NUCLEOTIDE SEQUENCE</scope>
    <source>
        <strain evidence="3">ARSEF 373</strain>
    </source>
</reference>
<evidence type="ECO:0000256" key="1">
    <source>
        <dbReference type="SAM" id="MobiDB-lite"/>
    </source>
</evidence>
<proteinExistence type="predicted"/>
<organism evidence="3 4">
    <name type="scientific">Lagenidium giganteum</name>
    <dbReference type="NCBI Taxonomy" id="4803"/>
    <lineage>
        <taxon>Eukaryota</taxon>
        <taxon>Sar</taxon>
        <taxon>Stramenopiles</taxon>
        <taxon>Oomycota</taxon>
        <taxon>Peronosporomycetes</taxon>
        <taxon>Pythiales</taxon>
        <taxon>Pythiaceae</taxon>
    </lineage>
</organism>
<dbReference type="InterPro" id="IPR014710">
    <property type="entry name" value="RmlC-like_jellyroll"/>
</dbReference>
<name>A0AAV2YVE0_9STRA</name>
<dbReference type="PROSITE" id="PS50042">
    <property type="entry name" value="CNMP_BINDING_3"/>
    <property type="match status" value="1"/>
</dbReference>
<evidence type="ECO:0000259" key="2">
    <source>
        <dbReference type="PROSITE" id="PS50042"/>
    </source>
</evidence>
<accession>A0AAV2YVE0</accession>
<reference evidence="3" key="1">
    <citation type="submission" date="2022-11" db="EMBL/GenBank/DDBJ databases">
        <authorList>
            <person name="Morgan W.R."/>
            <person name="Tartar A."/>
        </authorList>
    </citation>
    <scope>NUCLEOTIDE SEQUENCE</scope>
    <source>
        <strain evidence="3">ARSEF 373</strain>
    </source>
</reference>
<dbReference type="SUPFAM" id="SSF51206">
    <property type="entry name" value="cAMP-binding domain-like"/>
    <property type="match status" value="1"/>
</dbReference>
<evidence type="ECO:0000313" key="4">
    <source>
        <dbReference type="Proteomes" id="UP001146120"/>
    </source>
</evidence>
<dbReference type="Proteomes" id="UP001146120">
    <property type="component" value="Unassembled WGS sequence"/>
</dbReference>
<gene>
    <name evidence="3" type="ORF">N0F65_009814</name>
</gene>
<feature type="domain" description="Cyclic nucleotide-binding" evidence="2">
    <location>
        <begin position="28"/>
        <end position="71"/>
    </location>
</feature>